<sequence>MEAKLALNQKPESDGSNWSIPKIDLNVEVNELALAIGKLQYQDISLFLETQERFKTAARYRKYRPNMVEYKGHYREWWRFAYQSILEENIRRKNRNWSWKRMKAHRKLVHAYQKAWIQKQTEMNLGSEVKEIIERAENELDVFNLNVARQQGEMKIDRKGLTRLEDQPQGWTAWAYSWWGSSPHPKEPEHFELEGDIIAKLQQEMTPAEKQKLFDAIDYHGEPPPSYPESYIEKQIRLHLNNLVVTVEESLEWKFNELSINVEQRQAFRTL</sequence>
<evidence type="ECO:0000313" key="2">
    <source>
        <dbReference type="WBParaSite" id="ES5_v2.g26562.t1"/>
    </source>
</evidence>
<dbReference type="Proteomes" id="UP000887579">
    <property type="component" value="Unplaced"/>
</dbReference>
<dbReference type="WBParaSite" id="ES5_v2.g26562.t1">
    <property type="protein sequence ID" value="ES5_v2.g26562.t1"/>
    <property type="gene ID" value="ES5_v2.g26562"/>
</dbReference>
<evidence type="ECO:0000313" key="1">
    <source>
        <dbReference type="Proteomes" id="UP000887579"/>
    </source>
</evidence>
<organism evidence="1 2">
    <name type="scientific">Panagrolaimus sp. ES5</name>
    <dbReference type="NCBI Taxonomy" id="591445"/>
    <lineage>
        <taxon>Eukaryota</taxon>
        <taxon>Metazoa</taxon>
        <taxon>Ecdysozoa</taxon>
        <taxon>Nematoda</taxon>
        <taxon>Chromadorea</taxon>
        <taxon>Rhabditida</taxon>
        <taxon>Tylenchina</taxon>
        <taxon>Panagrolaimomorpha</taxon>
        <taxon>Panagrolaimoidea</taxon>
        <taxon>Panagrolaimidae</taxon>
        <taxon>Panagrolaimus</taxon>
    </lineage>
</organism>
<proteinExistence type="predicted"/>
<reference evidence="2" key="1">
    <citation type="submission" date="2022-11" db="UniProtKB">
        <authorList>
            <consortium name="WormBaseParasite"/>
        </authorList>
    </citation>
    <scope>IDENTIFICATION</scope>
</reference>
<accession>A0AC34GAV6</accession>
<protein>
    <submittedName>
        <fullName evidence="2">Vacuolar protein sorting-associated protein 13 extended chorein domain-containing protein</fullName>
    </submittedName>
</protein>
<name>A0AC34GAV6_9BILA</name>